<dbReference type="EMBL" id="NIOF01000006">
    <property type="protein sequence ID" value="OWQ88831.1"/>
    <property type="molecule type" value="Genomic_DNA"/>
</dbReference>
<proteinExistence type="predicted"/>
<name>A0A246J8D6_9BURK</name>
<dbReference type="OrthoDB" id="9805360at2"/>
<dbReference type="Proteomes" id="UP000197468">
    <property type="component" value="Unassembled WGS sequence"/>
</dbReference>
<reference evidence="2 3" key="1">
    <citation type="journal article" date="2008" name="Int. J. Syst. Evol. Microbiol.">
        <title>Description of Roseateles aquatilis sp. nov. and Roseateles terrae sp. nov., in the class Betaproteobacteria, and emended description of the genus Roseateles.</title>
        <authorList>
            <person name="Gomila M."/>
            <person name="Bowien B."/>
            <person name="Falsen E."/>
            <person name="Moore E.R."/>
            <person name="Lalucat J."/>
        </authorList>
    </citation>
    <scope>NUCLEOTIDE SEQUENCE [LARGE SCALE GENOMIC DNA]</scope>
    <source>
        <strain evidence="2 3">CCUG 48205</strain>
    </source>
</reference>
<evidence type="ECO:0000259" key="1">
    <source>
        <dbReference type="Pfam" id="PF01883"/>
    </source>
</evidence>
<dbReference type="InterPro" id="IPR002744">
    <property type="entry name" value="MIP18-like"/>
</dbReference>
<dbReference type="Pfam" id="PF01883">
    <property type="entry name" value="FeS_assembly_P"/>
    <property type="match status" value="1"/>
</dbReference>
<evidence type="ECO:0000313" key="2">
    <source>
        <dbReference type="EMBL" id="OWQ88831.1"/>
    </source>
</evidence>
<dbReference type="PANTHER" id="PTHR42831:SF1">
    <property type="entry name" value="FE-S PROTEIN MATURATION AUXILIARY FACTOR YITW"/>
    <property type="match status" value="1"/>
</dbReference>
<dbReference type="PANTHER" id="PTHR42831">
    <property type="entry name" value="FE-S PROTEIN MATURATION AUXILIARY FACTOR YITW"/>
    <property type="match status" value="1"/>
</dbReference>
<protein>
    <submittedName>
        <fullName evidence="2">Hydroxylase</fullName>
    </submittedName>
</protein>
<organism evidence="2 3">
    <name type="scientific">Roseateles aquatilis</name>
    <dbReference type="NCBI Taxonomy" id="431061"/>
    <lineage>
        <taxon>Bacteria</taxon>
        <taxon>Pseudomonadati</taxon>
        <taxon>Pseudomonadota</taxon>
        <taxon>Betaproteobacteria</taxon>
        <taxon>Burkholderiales</taxon>
        <taxon>Sphaerotilaceae</taxon>
        <taxon>Roseateles</taxon>
    </lineage>
</organism>
<dbReference type="Gene3D" id="3.30.300.130">
    <property type="entry name" value="Fe-S cluster assembly (FSCA)"/>
    <property type="match status" value="1"/>
</dbReference>
<sequence length="113" mass="12358">MNADNPAPYPYSGPDDMREPVLAALSRVVDPEVAMTIVDVGLVYGVDVTPGRLHVLLTMTSAACPVADVILDDVETELERVAPPEMTIDVELVWKPAWTTDRMSARAKSFMGW</sequence>
<gene>
    <name evidence="2" type="ORF">CDN99_15260</name>
</gene>
<dbReference type="AlphaFoldDB" id="A0A246J8D6"/>
<keyword evidence="3" id="KW-1185">Reference proteome</keyword>
<feature type="domain" description="MIP18 family-like" evidence="1">
    <location>
        <begin position="19"/>
        <end position="83"/>
    </location>
</feature>
<evidence type="ECO:0000313" key="3">
    <source>
        <dbReference type="Proteomes" id="UP000197468"/>
    </source>
</evidence>
<dbReference type="InterPro" id="IPR034904">
    <property type="entry name" value="FSCA_dom_sf"/>
</dbReference>
<dbReference type="RefSeq" id="WP_088385718.1">
    <property type="nucleotide sequence ID" value="NZ_NIOF01000006.1"/>
</dbReference>
<accession>A0A246J8D6</accession>
<dbReference type="SUPFAM" id="SSF117916">
    <property type="entry name" value="Fe-S cluster assembly (FSCA) domain-like"/>
    <property type="match status" value="1"/>
</dbReference>
<comment type="caution">
    <text evidence="2">The sequence shown here is derived from an EMBL/GenBank/DDBJ whole genome shotgun (WGS) entry which is preliminary data.</text>
</comment>
<dbReference type="InterPro" id="IPR052339">
    <property type="entry name" value="Fe-S_Maturation_MIP18"/>
</dbReference>